<dbReference type="Proteomes" id="UP000707206">
    <property type="component" value="Unassembled WGS sequence"/>
</dbReference>
<protein>
    <submittedName>
        <fullName evidence="3">Glycosyltransferase family 4 protein</fullName>
    </submittedName>
</protein>
<dbReference type="EMBL" id="VIKU02000010">
    <property type="protein sequence ID" value="NHF61535.1"/>
    <property type="molecule type" value="Genomic_DNA"/>
</dbReference>
<comment type="caution">
    <text evidence="3">The sequence shown here is derived from an EMBL/GenBank/DDBJ whole genome shotgun (WGS) entry which is preliminary data.</text>
</comment>
<sequence>MKIDFVIGRLKAGGAERVVSIVANYFAEHNHTVRIITFIDGDAYELDPRVERIRFHKKGLIKPAIIRGFFSLLKFYFKSKNRPDIINSHIGLMGYTSIPVGRMYNIKVINSEHMNHLHQNVDFPMKFLWNNLYKYADAITILTKFDLAFFKSRNKKVVVMENPCSFDIGKSPTNIREKVIVAVGNLDRYEHKGFDNLIEIASRVLKNHVDWKLKIVGGGNYGMEILKNMANEYGIYDQVIFTGFRSDIKEILSNAEIFILSSRYEGLPMVLLEALSQGLACISYDCISGPSEILENNVTGLLIADQDKDAMAKGLERLILDDNLRNGLRERSSTALDKFSIERVGQKWNNLFQDILLMQN</sequence>
<reference evidence="3" key="1">
    <citation type="submission" date="2019-07" db="EMBL/GenBank/DDBJ databases">
        <authorList>
            <person name="De-Chao Zhang Q."/>
        </authorList>
    </citation>
    <scope>NUCLEOTIDE SEQUENCE</scope>
    <source>
        <strain evidence="3">TP-CH-4</strain>
    </source>
</reference>
<dbReference type="Gene3D" id="3.40.50.2000">
    <property type="entry name" value="Glycogen Phosphorylase B"/>
    <property type="match status" value="2"/>
</dbReference>
<dbReference type="InterPro" id="IPR028098">
    <property type="entry name" value="Glyco_trans_4-like_N"/>
</dbReference>
<feature type="domain" description="Glycosyltransferase subfamily 4-like N-terminal" evidence="2">
    <location>
        <begin position="13"/>
        <end position="162"/>
    </location>
</feature>
<evidence type="ECO:0000313" key="3">
    <source>
        <dbReference type="EMBL" id="NHF61535.1"/>
    </source>
</evidence>
<name>A0A967AYB5_9FLAO</name>
<reference evidence="3" key="2">
    <citation type="submission" date="2020-03" db="EMBL/GenBank/DDBJ databases">
        <title>Flavobacteriaceae bacterium strain TP-CH-4, a member of the family Flavobacteriaceae isolated from a deep-sea seamount.</title>
        <authorList>
            <person name="Zhang D.-C."/>
        </authorList>
    </citation>
    <scope>NUCLEOTIDE SEQUENCE</scope>
    <source>
        <strain evidence="3">TP-CH-4</strain>
    </source>
</reference>
<dbReference type="PANTHER" id="PTHR12526:SF630">
    <property type="entry name" value="GLYCOSYLTRANSFERASE"/>
    <property type="match status" value="1"/>
</dbReference>
<evidence type="ECO:0000259" key="1">
    <source>
        <dbReference type="Pfam" id="PF00534"/>
    </source>
</evidence>
<dbReference type="GO" id="GO:0016757">
    <property type="term" value="F:glycosyltransferase activity"/>
    <property type="evidence" value="ECO:0007669"/>
    <property type="project" value="InterPro"/>
</dbReference>
<organism evidence="3 4">
    <name type="scientific">Pelagihabitans pacificus</name>
    <dbReference type="NCBI Taxonomy" id="2696054"/>
    <lineage>
        <taxon>Bacteria</taxon>
        <taxon>Pseudomonadati</taxon>
        <taxon>Bacteroidota</taxon>
        <taxon>Flavobacteriia</taxon>
        <taxon>Flavobacteriales</taxon>
        <taxon>Flavobacteriaceae</taxon>
        <taxon>Pelagihabitans</taxon>
    </lineage>
</organism>
<keyword evidence="4" id="KW-1185">Reference proteome</keyword>
<proteinExistence type="predicted"/>
<feature type="domain" description="Glycosyl transferase family 1" evidence="1">
    <location>
        <begin position="170"/>
        <end position="331"/>
    </location>
</feature>
<dbReference type="Pfam" id="PF13439">
    <property type="entry name" value="Glyco_transf_4"/>
    <property type="match status" value="1"/>
</dbReference>
<accession>A0A967AYB5</accession>
<evidence type="ECO:0000313" key="4">
    <source>
        <dbReference type="Proteomes" id="UP000707206"/>
    </source>
</evidence>
<dbReference type="RefSeq" id="WP_152576032.1">
    <property type="nucleotide sequence ID" value="NZ_VIKU02000010.1"/>
</dbReference>
<dbReference type="Pfam" id="PF00534">
    <property type="entry name" value="Glycos_transf_1"/>
    <property type="match status" value="1"/>
</dbReference>
<gene>
    <name evidence="3" type="ORF">FK220_019440</name>
</gene>
<dbReference type="PANTHER" id="PTHR12526">
    <property type="entry name" value="GLYCOSYLTRANSFERASE"/>
    <property type="match status" value="1"/>
</dbReference>
<dbReference type="InterPro" id="IPR001296">
    <property type="entry name" value="Glyco_trans_1"/>
</dbReference>
<dbReference type="CDD" id="cd03820">
    <property type="entry name" value="GT4_AmsD-like"/>
    <property type="match status" value="1"/>
</dbReference>
<evidence type="ECO:0000259" key="2">
    <source>
        <dbReference type="Pfam" id="PF13439"/>
    </source>
</evidence>
<dbReference type="AlphaFoldDB" id="A0A967AYB5"/>
<dbReference type="SUPFAM" id="SSF53756">
    <property type="entry name" value="UDP-Glycosyltransferase/glycogen phosphorylase"/>
    <property type="match status" value="1"/>
</dbReference>